<dbReference type="Gene3D" id="3.40.630.30">
    <property type="match status" value="1"/>
</dbReference>
<sequence>MTETVQKPSFTMELTKDDFNKRLRVESFRGNVDDVAAFLLTEANSGNYEKVIVQSAASQWQAFLRQGFELEGVLEGFFNGSDAHVMTFYTTDARRTSSAWQEEQDILKAVQQKYVKPHLNDLPLLYQLRKATEVDAEALAHLYKTVFPVYPTPMDQPEYVRKMMAGGSLFCVTEYEGTIISAASADVNETFHHAELTDCATLPEHRAHGLMKHLLLKLEEELREKGIYCAFSLARAKSFGINDAFFQLSYSYGGRLTNNCYIFEDLEDMNIWVKDLSQN</sequence>
<evidence type="ECO:0000259" key="1">
    <source>
        <dbReference type="PROSITE" id="PS51186"/>
    </source>
</evidence>
<dbReference type="Proteomes" id="UP000001544">
    <property type="component" value="Chromosome"/>
</dbReference>
<reference evidence="2 3" key="1">
    <citation type="journal article" date="2011" name="Environ. Microbiol.">
        <title>Genome of alkaliphilic Bacillus pseudofirmus OF4 reveals adaptations that support the ability to grow in an external pH range from 7.5 to 11.4.</title>
        <authorList>
            <person name="Janto B."/>
            <person name="Ahmed A."/>
            <person name="Ito M."/>
            <person name="Liu J."/>
            <person name="Hicks D.B."/>
            <person name="Pagni S."/>
            <person name="Fackelmayer O.J."/>
            <person name="Smith T.A."/>
            <person name="Earl J."/>
            <person name="Elbourne L.D."/>
            <person name="Hassan K."/>
            <person name="Paulsen I.T."/>
            <person name="Kolsto A.B."/>
            <person name="Tourasse N.J."/>
            <person name="Ehrlich G.D."/>
            <person name="Boissy R."/>
            <person name="Ivey D.M."/>
            <person name="Li G."/>
            <person name="Xue Y."/>
            <person name="Ma Y."/>
            <person name="Hu F.Z."/>
            <person name="Krulwich T.A."/>
        </authorList>
    </citation>
    <scope>NUCLEOTIDE SEQUENCE [LARGE SCALE GENOMIC DNA]</scope>
    <source>
        <strain evidence="3">ATCC BAA-2126 / JCM 17055 / OF4</strain>
    </source>
</reference>
<dbReference type="AlphaFoldDB" id="D3FSQ0"/>
<gene>
    <name evidence="2" type="ordered locus">BpOF4_18620</name>
</gene>
<protein>
    <submittedName>
        <fullName evidence="2">Acetyltransferase</fullName>
    </submittedName>
</protein>
<dbReference type="InterPro" id="IPR000182">
    <property type="entry name" value="GNAT_dom"/>
</dbReference>
<dbReference type="GO" id="GO:0008080">
    <property type="term" value="F:N-acetyltransferase activity"/>
    <property type="evidence" value="ECO:0007669"/>
    <property type="project" value="InterPro"/>
</dbReference>
<organism evidence="2 3">
    <name type="scientific">Alkalihalophilus pseudofirmus (strain ATCC BAA-2126 / JCM 17055 / OF4)</name>
    <name type="common">Bacillus pseudofirmus</name>
    <dbReference type="NCBI Taxonomy" id="398511"/>
    <lineage>
        <taxon>Bacteria</taxon>
        <taxon>Bacillati</taxon>
        <taxon>Bacillota</taxon>
        <taxon>Bacilli</taxon>
        <taxon>Bacillales</taxon>
        <taxon>Bacillaceae</taxon>
        <taxon>Alkalihalophilus</taxon>
    </lineage>
</organism>
<dbReference type="NCBIfam" id="TIGR03827">
    <property type="entry name" value="GNAT_ablB"/>
    <property type="match status" value="1"/>
</dbReference>
<dbReference type="HOGENOM" id="CLU_081246_0_0_9"/>
<dbReference type="InterPro" id="IPR016181">
    <property type="entry name" value="Acyl_CoA_acyltransferase"/>
</dbReference>
<dbReference type="SUPFAM" id="SSF55729">
    <property type="entry name" value="Acyl-CoA N-acyltransferases (Nat)"/>
    <property type="match status" value="1"/>
</dbReference>
<dbReference type="PROSITE" id="PS51186">
    <property type="entry name" value="GNAT"/>
    <property type="match status" value="1"/>
</dbReference>
<keyword evidence="3" id="KW-1185">Reference proteome</keyword>
<dbReference type="RefSeq" id="WP_012959127.1">
    <property type="nucleotide sequence ID" value="NC_013791.2"/>
</dbReference>
<proteinExistence type="predicted"/>
<dbReference type="InterPro" id="IPR022525">
    <property type="entry name" value="GNAT_AblB"/>
</dbReference>
<dbReference type="KEGG" id="bpf:BpOF4_18620"/>
<dbReference type="eggNOG" id="COG0456">
    <property type="taxonomic scope" value="Bacteria"/>
</dbReference>
<accession>D3FSQ0</accession>
<evidence type="ECO:0000313" key="2">
    <source>
        <dbReference type="EMBL" id="ADC51765.1"/>
    </source>
</evidence>
<dbReference type="STRING" id="398511.BpOF4_18620"/>
<evidence type="ECO:0000313" key="3">
    <source>
        <dbReference type="Proteomes" id="UP000001544"/>
    </source>
</evidence>
<feature type="domain" description="N-acetyltransferase" evidence="1">
    <location>
        <begin position="126"/>
        <end position="267"/>
    </location>
</feature>
<dbReference type="EMBL" id="CP001878">
    <property type="protein sequence ID" value="ADC51765.1"/>
    <property type="molecule type" value="Genomic_DNA"/>
</dbReference>
<dbReference type="Pfam" id="PF00583">
    <property type="entry name" value="Acetyltransf_1"/>
    <property type="match status" value="1"/>
</dbReference>
<name>D3FSQ0_ALKPO</name>